<name>A0A543N9M8_9ACTN</name>
<organism evidence="2 3">
    <name type="scientific">Haloactinospora alba</name>
    <dbReference type="NCBI Taxonomy" id="405555"/>
    <lineage>
        <taxon>Bacteria</taxon>
        <taxon>Bacillati</taxon>
        <taxon>Actinomycetota</taxon>
        <taxon>Actinomycetes</taxon>
        <taxon>Streptosporangiales</taxon>
        <taxon>Nocardiopsidaceae</taxon>
        <taxon>Haloactinospora</taxon>
    </lineage>
</organism>
<dbReference type="OrthoDB" id="3169239at2"/>
<dbReference type="SUPFAM" id="SSF51395">
    <property type="entry name" value="FMN-linked oxidoreductases"/>
    <property type="match status" value="1"/>
</dbReference>
<dbReference type="Proteomes" id="UP000317422">
    <property type="component" value="Unassembled WGS sequence"/>
</dbReference>
<protein>
    <submittedName>
        <fullName evidence="2">N-ethylmaleimide reductase</fullName>
    </submittedName>
</protein>
<dbReference type="InterPro" id="IPR045247">
    <property type="entry name" value="Oye-like"/>
</dbReference>
<sequence>MTNNSALTSPLLSPHSAAELRTPNRVAMAPMTRLRADTNGIPQDIMATYYSQRASAGLIVTEGIAPSVRGQQYLTEPGLFTEEQVAGWSRVLAAVRDAPNSSGGPVFAQIMHAGRNGHPANRLDGGVPEAPSPVPQTVPLHTLDGKVTPVTPRAMTTGDIESTLAEYQEAARNAVRAGFDGVEIHGANSYLPHQFLADNTNQRTDRYGRTPRDRARFVIEVTEAVAEAVGAHRTGLRLSPGNTQFEMSESDPAPVYRAVLDALDPLGLAYLHLTDDPHYPALDDLRPRWSTTLVGNTGEHPRETSQESAERLLREKGADLVSFGRPYISNPDLVERIRTGTPWTAIREKNYHYTSGTRGYIDYPAATDVPVPA</sequence>
<gene>
    <name evidence="2" type="ORF">FHX37_3881</name>
</gene>
<dbReference type="Gene3D" id="3.20.20.70">
    <property type="entry name" value="Aldolase class I"/>
    <property type="match status" value="1"/>
</dbReference>
<dbReference type="Pfam" id="PF00724">
    <property type="entry name" value="Oxidored_FMN"/>
    <property type="match status" value="1"/>
</dbReference>
<dbReference type="GO" id="GO:0010181">
    <property type="term" value="F:FMN binding"/>
    <property type="evidence" value="ECO:0007669"/>
    <property type="project" value="InterPro"/>
</dbReference>
<evidence type="ECO:0000259" key="1">
    <source>
        <dbReference type="Pfam" id="PF00724"/>
    </source>
</evidence>
<dbReference type="PANTHER" id="PTHR22893">
    <property type="entry name" value="NADH OXIDOREDUCTASE-RELATED"/>
    <property type="match status" value="1"/>
</dbReference>
<dbReference type="RefSeq" id="WP_141925573.1">
    <property type="nucleotide sequence ID" value="NZ_VFQC01000002.1"/>
</dbReference>
<accession>A0A543N9M8</accession>
<comment type="caution">
    <text evidence="2">The sequence shown here is derived from an EMBL/GenBank/DDBJ whole genome shotgun (WGS) entry which is preliminary data.</text>
</comment>
<keyword evidence="3" id="KW-1185">Reference proteome</keyword>
<reference evidence="2 3" key="1">
    <citation type="submission" date="2019-06" db="EMBL/GenBank/DDBJ databases">
        <title>Sequencing the genomes of 1000 actinobacteria strains.</title>
        <authorList>
            <person name="Klenk H.-P."/>
        </authorList>
    </citation>
    <scope>NUCLEOTIDE SEQUENCE [LARGE SCALE GENOMIC DNA]</scope>
    <source>
        <strain evidence="2 3">DSM 45015</strain>
    </source>
</reference>
<evidence type="ECO:0000313" key="2">
    <source>
        <dbReference type="EMBL" id="TQN28536.1"/>
    </source>
</evidence>
<dbReference type="InterPro" id="IPR013785">
    <property type="entry name" value="Aldolase_TIM"/>
</dbReference>
<dbReference type="CDD" id="cd02933">
    <property type="entry name" value="OYE_like_FMN"/>
    <property type="match status" value="1"/>
</dbReference>
<dbReference type="GO" id="GO:0016491">
    <property type="term" value="F:oxidoreductase activity"/>
    <property type="evidence" value="ECO:0007669"/>
    <property type="project" value="InterPro"/>
</dbReference>
<dbReference type="AlphaFoldDB" id="A0A543N9M8"/>
<proteinExistence type="predicted"/>
<evidence type="ECO:0000313" key="3">
    <source>
        <dbReference type="Proteomes" id="UP000317422"/>
    </source>
</evidence>
<dbReference type="InterPro" id="IPR001155">
    <property type="entry name" value="OxRdtase_FMN_N"/>
</dbReference>
<feature type="domain" description="NADH:flavin oxidoreductase/NADH oxidase N-terminal" evidence="1">
    <location>
        <begin position="23"/>
        <end position="341"/>
    </location>
</feature>
<dbReference type="EMBL" id="VFQC01000002">
    <property type="protein sequence ID" value="TQN28536.1"/>
    <property type="molecule type" value="Genomic_DNA"/>
</dbReference>
<dbReference type="PANTHER" id="PTHR22893:SF91">
    <property type="entry name" value="NADPH DEHYDROGENASE 2-RELATED"/>
    <property type="match status" value="1"/>
</dbReference>